<protein>
    <recommendedName>
        <fullName evidence="2">Tip attachment protein J domain-containing protein</fullName>
    </recommendedName>
</protein>
<name>A0ABU0UF77_9HYPH</name>
<organism evidence="3 4">
    <name type="scientific">Agrobacterium larrymoorei</name>
    <dbReference type="NCBI Taxonomy" id="160699"/>
    <lineage>
        <taxon>Bacteria</taxon>
        <taxon>Pseudomonadati</taxon>
        <taxon>Pseudomonadota</taxon>
        <taxon>Alphaproteobacteria</taxon>
        <taxon>Hyphomicrobiales</taxon>
        <taxon>Rhizobiaceae</taxon>
        <taxon>Rhizobium/Agrobacterium group</taxon>
        <taxon>Agrobacterium</taxon>
    </lineage>
</organism>
<dbReference type="Proteomes" id="UP001224781">
    <property type="component" value="Unassembled WGS sequence"/>
</dbReference>
<keyword evidence="4" id="KW-1185">Reference proteome</keyword>
<comment type="caution">
    <text evidence="3">The sequence shown here is derived from an EMBL/GenBank/DDBJ whole genome shotgun (WGS) entry which is preliminary data.</text>
</comment>
<evidence type="ECO:0000313" key="4">
    <source>
        <dbReference type="Proteomes" id="UP001224781"/>
    </source>
</evidence>
<keyword evidence="1" id="KW-1133">Transmembrane helix</keyword>
<evidence type="ECO:0000256" key="1">
    <source>
        <dbReference type="SAM" id="Phobius"/>
    </source>
</evidence>
<sequence length="836" mass="91856">MGFFAPVITFFAPILGSAIGQMAIGLGLNLIVAKMEKRAAKKAQSQAGGTQFDREYGENTSRKAACGPVGIAGQDCYVNTYGDANKNLEQIYQFSDFPCDGLSKIWAGGSQLNIARGNDGRYAVLTGDYAGRMFFTFYDGTQMQADAGLIANSNPLGRWTADHVGSGICYLKVELVYDQEKLNQFPDFFFEIRGARLYDLRKDSSRGGNGNHRWGDYSTYEYTENPVIMDYNYRRGFVWNGDLFLGMGMPESDLPFERYVTAANICDEFTFYGRRARCSILLDADLDHGDNIDSLMLSCGGIVVDGVEGSWPIIGSEQPIVATFTDEDIIASEPLRFRKRRSMGELVNSVSGTYQEPGNMWSPAGYDQQTDAGHVAADRRNRDEALNFPMVFSKGQANQLASIYFNENRFEATAELVLRPRFKDLKAGDWVYWDSKNEKRRGTYMVSSRAIKALDSDGPRNVALSLQERSGLIYKAVGVIPPTIPLPNAQPVYLAALLDYAVIPVIGVGADGRTYPGFRLSWTKITDVTVQAIEFEYWIKSEPNNVFTRTVPADKTLTILQEGILSLTDYQFRYKLVADRPTSWVLPITVRSRDGGNADIEVGLGQVRKDISGRLEELQAGLDQALQLIASLADGFSLEGAVGFSERKVLRRNLGKAFGEIATESRVRLDGQTALAQQIQTVSAGVDTAKAQIANVDTARVDGDKALAESINTVRAEMEDVLADGYLAITAQTNGDTLSKIELAARARKGEQAALAALIMRVYQEAGVLKTENIHVANRTIFVDDNGENGQALATFTSEGLTITAAHIDRLRTGYIGGDNNKMEIDVKAGTLVFRS</sequence>
<reference evidence="3 4" key="1">
    <citation type="submission" date="2023-07" db="EMBL/GenBank/DDBJ databases">
        <title>Functional and genomic diversity of the sorghum phyllosphere microbiome.</title>
        <authorList>
            <person name="Shade A."/>
        </authorList>
    </citation>
    <scope>NUCLEOTIDE SEQUENCE [LARGE SCALE GENOMIC DNA]</scope>
    <source>
        <strain evidence="3 4">SORGH_AS_1126</strain>
    </source>
</reference>
<gene>
    <name evidence="3" type="ORF">QE408_000711</name>
</gene>
<proteinExistence type="predicted"/>
<dbReference type="EMBL" id="JAUTBL010000001">
    <property type="protein sequence ID" value="MDQ1183589.1"/>
    <property type="molecule type" value="Genomic_DNA"/>
</dbReference>
<feature type="transmembrane region" description="Helical" evidence="1">
    <location>
        <begin position="6"/>
        <end position="32"/>
    </location>
</feature>
<evidence type="ECO:0000313" key="3">
    <source>
        <dbReference type="EMBL" id="MDQ1183589.1"/>
    </source>
</evidence>
<dbReference type="RefSeq" id="WP_306928585.1">
    <property type="nucleotide sequence ID" value="NZ_JAUTBL010000001.1"/>
</dbReference>
<dbReference type="Pfam" id="PF13550">
    <property type="entry name" value="Phage-tail_3"/>
    <property type="match status" value="1"/>
</dbReference>
<accession>A0ABU0UF77</accession>
<keyword evidence="1" id="KW-0812">Transmembrane</keyword>
<feature type="domain" description="Tip attachment protein J" evidence="2">
    <location>
        <begin position="291"/>
        <end position="441"/>
    </location>
</feature>
<keyword evidence="1" id="KW-0472">Membrane</keyword>
<evidence type="ECO:0000259" key="2">
    <source>
        <dbReference type="Pfam" id="PF13550"/>
    </source>
</evidence>
<dbReference type="InterPro" id="IPR032876">
    <property type="entry name" value="J_dom"/>
</dbReference>